<keyword evidence="2 12" id="KW-0639">Primosome</keyword>
<dbReference type="InterPro" id="IPR016136">
    <property type="entry name" value="DNA_helicase_N/primase_C"/>
</dbReference>
<dbReference type="SUPFAM" id="SSF48024">
    <property type="entry name" value="N-terminal domain of DnaB helicase"/>
    <property type="match status" value="1"/>
</dbReference>
<comment type="domain">
    <text evidence="12">Contains an N-terminal zinc-binding domain, a central core domain that contains the primase activity, and a C-terminal DnaB-binding domain.</text>
</comment>
<reference evidence="16 17" key="1">
    <citation type="submission" date="2016-10" db="EMBL/GenBank/DDBJ databases">
        <authorList>
            <person name="de Groot N.N."/>
        </authorList>
    </citation>
    <scope>NUCLEOTIDE SEQUENCE [LARGE SCALE GENOMIC DNA]</scope>
    <source>
        <strain evidence="16 17">YAD2003</strain>
    </source>
</reference>
<dbReference type="PROSITE" id="PS50880">
    <property type="entry name" value="TOPRIM"/>
    <property type="match status" value="1"/>
</dbReference>
<accession>A0A1H6HZV8</accession>
<evidence type="ECO:0000256" key="1">
    <source>
        <dbReference type="ARBA" id="ARBA00022478"/>
    </source>
</evidence>
<feature type="domain" description="Toprim" evidence="15">
    <location>
        <begin position="252"/>
        <end position="333"/>
    </location>
</feature>
<evidence type="ECO:0000259" key="15">
    <source>
        <dbReference type="PROSITE" id="PS50880"/>
    </source>
</evidence>
<dbReference type="OrthoDB" id="9803773at2"/>
<dbReference type="EC" id="2.7.7.101" evidence="12"/>
<dbReference type="PIRSF" id="PIRSF002811">
    <property type="entry name" value="DnaG"/>
    <property type="match status" value="1"/>
</dbReference>
<evidence type="ECO:0000256" key="8">
    <source>
        <dbReference type="ARBA" id="ARBA00022833"/>
    </source>
</evidence>
<dbReference type="GO" id="GO:0005524">
    <property type="term" value="F:ATP binding"/>
    <property type="evidence" value="ECO:0007669"/>
    <property type="project" value="InterPro"/>
</dbReference>
<evidence type="ECO:0000256" key="14">
    <source>
        <dbReference type="PIRSR" id="PIRSR002811-1"/>
    </source>
</evidence>
<dbReference type="GO" id="GO:0003678">
    <property type="term" value="F:DNA helicase activity"/>
    <property type="evidence" value="ECO:0007669"/>
    <property type="project" value="InterPro"/>
</dbReference>
<dbReference type="Pfam" id="PF10410">
    <property type="entry name" value="DnaB_bind"/>
    <property type="match status" value="1"/>
</dbReference>
<evidence type="ECO:0000256" key="10">
    <source>
        <dbReference type="ARBA" id="ARBA00023125"/>
    </source>
</evidence>
<dbReference type="RefSeq" id="WP_074714181.1">
    <property type="nucleotide sequence ID" value="NZ_FNWV01000001.1"/>
</dbReference>
<dbReference type="InterPro" id="IPR006171">
    <property type="entry name" value="TOPRIM_dom"/>
</dbReference>
<dbReference type="Pfam" id="PF08275">
    <property type="entry name" value="DNAG_N"/>
    <property type="match status" value="1"/>
</dbReference>
<evidence type="ECO:0000256" key="13">
    <source>
        <dbReference type="PIRNR" id="PIRNR002811"/>
    </source>
</evidence>
<comment type="function">
    <text evidence="12 13">RNA polymerase that catalyzes the synthesis of short RNA molecules used as primers for DNA polymerase during DNA replication.</text>
</comment>
<dbReference type="Gene3D" id="3.40.1360.10">
    <property type="match status" value="1"/>
</dbReference>
<evidence type="ECO:0000256" key="5">
    <source>
        <dbReference type="ARBA" id="ARBA00022705"/>
    </source>
</evidence>
<evidence type="ECO:0000256" key="2">
    <source>
        <dbReference type="ARBA" id="ARBA00022515"/>
    </source>
</evidence>
<dbReference type="CDD" id="cd03364">
    <property type="entry name" value="TOPRIM_DnaG_primases"/>
    <property type="match status" value="1"/>
</dbReference>
<gene>
    <name evidence="12" type="primary">dnaG</name>
    <name evidence="16" type="ORF">SAMN02910265_00354</name>
</gene>
<dbReference type="InterPro" id="IPR050219">
    <property type="entry name" value="DnaG_primase"/>
</dbReference>
<dbReference type="Gene3D" id="1.10.860.10">
    <property type="entry name" value="DNAb Helicase, Chain A"/>
    <property type="match status" value="1"/>
</dbReference>
<keyword evidence="4 12" id="KW-0548">Nucleotidyltransferase</keyword>
<dbReference type="InterPro" id="IPR002694">
    <property type="entry name" value="Znf_CHC2"/>
</dbReference>
<dbReference type="Pfam" id="PF00772">
    <property type="entry name" value="DnaB"/>
    <property type="match status" value="1"/>
</dbReference>
<dbReference type="Pfam" id="PF01807">
    <property type="entry name" value="Zn_ribbon_DnaG"/>
    <property type="match status" value="1"/>
</dbReference>
<dbReference type="Proteomes" id="UP000183190">
    <property type="component" value="Unassembled WGS sequence"/>
</dbReference>
<evidence type="ECO:0000256" key="3">
    <source>
        <dbReference type="ARBA" id="ARBA00022679"/>
    </source>
</evidence>
<keyword evidence="5 12" id="KW-0235">DNA replication</keyword>
<dbReference type="GO" id="GO:0003899">
    <property type="term" value="F:DNA-directed RNA polymerase activity"/>
    <property type="evidence" value="ECO:0007669"/>
    <property type="project" value="UniProtKB-UniRule"/>
</dbReference>
<dbReference type="SUPFAM" id="SSF57783">
    <property type="entry name" value="Zinc beta-ribbon"/>
    <property type="match status" value="1"/>
</dbReference>
<evidence type="ECO:0000256" key="9">
    <source>
        <dbReference type="ARBA" id="ARBA00022842"/>
    </source>
</evidence>
<comment type="subunit">
    <text evidence="12">Monomer. Interacts with DnaB.</text>
</comment>
<keyword evidence="11 12" id="KW-0804">Transcription</keyword>
<dbReference type="GO" id="GO:0008270">
    <property type="term" value="F:zinc ion binding"/>
    <property type="evidence" value="ECO:0007669"/>
    <property type="project" value="UniProtKB-UniRule"/>
</dbReference>
<evidence type="ECO:0000256" key="6">
    <source>
        <dbReference type="ARBA" id="ARBA00022723"/>
    </source>
</evidence>
<proteinExistence type="inferred from homology"/>
<evidence type="ECO:0000313" key="16">
    <source>
        <dbReference type="EMBL" id="SEH39758.1"/>
    </source>
</evidence>
<dbReference type="InterPro" id="IPR013264">
    <property type="entry name" value="DNAG_N"/>
</dbReference>
<comment type="cofactor">
    <cofactor evidence="12 13 14">
        <name>Zn(2+)</name>
        <dbReference type="ChEBI" id="CHEBI:29105"/>
    </cofactor>
    <text evidence="12 13 14">Binds 1 zinc ion per monomer.</text>
</comment>
<comment type="catalytic activity">
    <reaction evidence="12">
        <text>ssDNA + n NTP = ssDNA/pppN(pN)n-1 hybrid + (n-1) diphosphate.</text>
        <dbReference type="EC" id="2.7.7.101"/>
    </reaction>
</comment>
<keyword evidence="8 12" id="KW-0862">Zinc</keyword>
<dbReference type="GO" id="GO:0005737">
    <property type="term" value="C:cytoplasm"/>
    <property type="evidence" value="ECO:0007669"/>
    <property type="project" value="TreeGrafter"/>
</dbReference>
<protein>
    <recommendedName>
        <fullName evidence="12 13">DNA primase</fullName>
        <ecNumber evidence="12">2.7.7.101</ecNumber>
    </recommendedName>
</protein>
<evidence type="ECO:0000256" key="12">
    <source>
        <dbReference type="HAMAP-Rule" id="MF_00974"/>
    </source>
</evidence>
<comment type="similarity">
    <text evidence="12 13">Belongs to the DnaG primase family.</text>
</comment>
<dbReference type="EMBL" id="FNWV01000001">
    <property type="protein sequence ID" value="SEH39758.1"/>
    <property type="molecule type" value="Genomic_DNA"/>
</dbReference>
<keyword evidence="10 12" id="KW-0238">DNA-binding</keyword>
<evidence type="ECO:0000313" key="17">
    <source>
        <dbReference type="Proteomes" id="UP000183190"/>
    </source>
</evidence>
<evidence type="ECO:0000256" key="11">
    <source>
        <dbReference type="ARBA" id="ARBA00023163"/>
    </source>
</evidence>
<evidence type="ECO:0000256" key="4">
    <source>
        <dbReference type="ARBA" id="ARBA00022695"/>
    </source>
</evidence>
<dbReference type="InterPro" id="IPR034151">
    <property type="entry name" value="TOPRIM_DnaG_bac"/>
</dbReference>
<keyword evidence="6 12" id="KW-0479">Metal-binding</keyword>
<feature type="zinc finger region" description="CHC2-type" evidence="12 14">
    <location>
        <begin position="38"/>
        <end position="62"/>
    </location>
</feature>
<keyword evidence="3 12" id="KW-0808">Transferase</keyword>
<dbReference type="Pfam" id="PF13155">
    <property type="entry name" value="Toprim_2"/>
    <property type="match status" value="1"/>
</dbReference>
<dbReference type="Gene3D" id="3.90.980.10">
    <property type="entry name" value="DNA primase, catalytic core, N-terminal domain"/>
    <property type="match status" value="1"/>
</dbReference>
<dbReference type="InterPro" id="IPR030846">
    <property type="entry name" value="DnaG_bac"/>
</dbReference>
<keyword evidence="1 12" id="KW-0240">DNA-directed RNA polymerase</keyword>
<dbReference type="InterPro" id="IPR006295">
    <property type="entry name" value="DNA_primase_DnaG"/>
</dbReference>
<dbReference type="SUPFAM" id="SSF56731">
    <property type="entry name" value="DNA primase core"/>
    <property type="match status" value="1"/>
</dbReference>
<dbReference type="SMART" id="SM00400">
    <property type="entry name" value="ZnF_CHCC"/>
    <property type="match status" value="1"/>
</dbReference>
<dbReference type="PANTHER" id="PTHR30313:SF2">
    <property type="entry name" value="DNA PRIMASE"/>
    <property type="match status" value="1"/>
</dbReference>
<dbReference type="GO" id="GO:1990077">
    <property type="term" value="C:primosome complex"/>
    <property type="evidence" value="ECO:0007669"/>
    <property type="project" value="UniProtKB-KW"/>
</dbReference>
<dbReference type="GO" id="GO:0006269">
    <property type="term" value="P:DNA replication, synthesis of primer"/>
    <property type="evidence" value="ECO:0007669"/>
    <property type="project" value="UniProtKB-UniRule"/>
</dbReference>
<sequence length="578" mass="65024">MPVNDEFLYNLRNANPIETVMGSYVNLIRRGRNYVCSCPFHSEKTPSCTIFTDTQNFYCFGCGAGGDVITFTMKIENLTFSEAVKLLAQRSGMEVPAFGNKDSGYAKRKTRIYEMNRIAANYFYTNLIKGSDKTGLQYFANRKLTPQTIKKYGLGYASDSWNALTDLLKSKGYSDEEMADAWLAGMKNGRTFDMFRKRVMFPIVDLRGNIIGFGGRVLDDSQPKYLNTGKTPVFDKGSNLFSMNFAKNSNAKRLILCEGYMDVIAVNQAGFENVVATLGTAITPDQARLISHYAEEVIVAYDSDGAGQKATQKAINHFADVGLRTKIIHMEGAKDPDEFIKKFGRDRFRMLLDGSNDANDFMLDKCEVGLDLSTEIGRVELLKRTAKVLAGIESPLEREVYISRTSKKCDIPVQVLKTHIDSMLQKNSRNAKKTEWRNIKAKTSYIRDDINPDAVSNKKEARAEETIISYLLNRPQEYEDIEKLAPPQSFVTAFNKKVYTALLDRLKNSEKFSISLLSDEFSTDEMGRISGIAAKKRNVDITRDVVADCAQVLKNTRPASNGDMSNDELLELFRSKNK</sequence>
<dbReference type="InterPro" id="IPR019475">
    <property type="entry name" value="DNA_primase_DnaB-bd"/>
</dbReference>
<evidence type="ECO:0000256" key="7">
    <source>
        <dbReference type="ARBA" id="ARBA00022771"/>
    </source>
</evidence>
<dbReference type="GO" id="GO:0003677">
    <property type="term" value="F:DNA binding"/>
    <property type="evidence" value="ECO:0007669"/>
    <property type="project" value="UniProtKB-KW"/>
</dbReference>
<dbReference type="Gene3D" id="3.90.580.10">
    <property type="entry name" value="Zinc finger, CHC2-type domain"/>
    <property type="match status" value="1"/>
</dbReference>
<dbReference type="NCBIfam" id="TIGR01391">
    <property type="entry name" value="dnaG"/>
    <property type="match status" value="1"/>
</dbReference>
<keyword evidence="9" id="KW-0460">Magnesium</keyword>
<dbReference type="InterPro" id="IPR036977">
    <property type="entry name" value="DNA_primase_Znf_CHC2"/>
</dbReference>
<name>A0A1H6HZV8_RUMFL</name>
<dbReference type="GO" id="GO:0000428">
    <property type="term" value="C:DNA-directed RNA polymerase complex"/>
    <property type="evidence" value="ECO:0007669"/>
    <property type="project" value="UniProtKB-KW"/>
</dbReference>
<keyword evidence="7 12" id="KW-0863">Zinc-finger</keyword>
<dbReference type="AlphaFoldDB" id="A0A1H6HZV8"/>
<dbReference type="InterPro" id="IPR007693">
    <property type="entry name" value="DNA_helicase_DnaB-like_N"/>
</dbReference>
<dbReference type="FunFam" id="3.90.580.10:FF:000001">
    <property type="entry name" value="DNA primase"/>
    <property type="match status" value="1"/>
</dbReference>
<dbReference type="HAMAP" id="MF_00974">
    <property type="entry name" value="DNA_primase_DnaG"/>
    <property type="match status" value="1"/>
</dbReference>
<dbReference type="PANTHER" id="PTHR30313">
    <property type="entry name" value="DNA PRIMASE"/>
    <property type="match status" value="1"/>
</dbReference>
<dbReference type="InterPro" id="IPR036185">
    <property type="entry name" value="DNA_heli_DnaB-like_N_sf"/>
</dbReference>
<dbReference type="SMART" id="SM00493">
    <property type="entry name" value="TOPRIM"/>
    <property type="match status" value="1"/>
</dbReference>
<dbReference type="InterPro" id="IPR037068">
    <property type="entry name" value="DNA_primase_core_N_sf"/>
</dbReference>
<organism evidence="16 17">
    <name type="scientific">Ruminococcus flavefaciens</name>
    <dbReference type="NCBI Taxonomy" id="1265"/>
    <lineage>
        <taxon>Bacteria</taxon>
        <taxon>Bacillati</taxon>
        <taxon>Bacillota</taxon>
        <taxon>Clostridia</taxon>
        <taxon>Eubacteriales</taxon>
        <taxon>Oscillospiraceae</taxon>
        <taxon>Ruminococcus</taxon>
    </lineage>
</organism>